<evidence type="ECO:0000313" key="13">
    <source>
        <dbReference type="EMBL" id="KAG8512468.1"/>
    </source>
</evidence>
<evidence type="ECO:0000256" key="10">
    <source>
        <dbReference type="PROSITE-ProRule" id="PRU01172"/>
    </source>
</evidence>
<evidence type="ECO:0000256" key="6">
    <source>
        <dbReference type="ARBA" id="ARBA00057134"/>
    </source>
</evidence>
<feature type="chain" id="PRO_5035145219" description="Pentraxin-related protein PTX3" evidence="11">
    <location>
        <begin position="18"/>
        <end position="379"/>
    </location>
</feature>
<evidence type="ECO:0000256" key="11">
    <source>
        <dbReference type="SAM" id="SignalP"/>
    </source>
</evidence>
<dbReference type="GO" id="GO:0045087">
    <property type="term" value="P:innate immune response"/>
    <property type="evidence" value="ECO:0007669"/>
    <property type="project" value="TreeGrafter"/>
</dbReference>
<dbReference type="EMBL" id="JAGFMF010011796">
    <property type="protein sequence ID" value="KAG8512468.1"/>
    <property type="molecule type" value="Genomic_DNA"/>
</dbReference>
<dbReference type="GO" id="GO:0001849">
    <property type="term" value="F:complement component C1q complex binding"/>
    <property type="evidence" value="ECO:0007669"/>
    <property type="project" value="TreeGrafter"/>
</dbReference>
<evidence type="ECO:0000256" key="4">
    <source>
        <dbReference type="ARBA" id="ARBA00023157"/>
    </source>
</evidence>
<dbReference type="GO" id="GO:0005615">
    <property type="term" value="C:extracellular space"/>
    <property type="evidence" value="ECO:0007669"/>
    <property type="project" value="TreeGrafter"/>
</dbReference>
<evidence type="ECO:0000256" key="5">
    <source>
        <dbReference type="ARBA" id="ARBA00023180"/>
    </source>
</evidence>
<dbReference type="InterPro" id="IPR030476">
    <property type="entry name" value="Pentaxin_CS"/>
</dbReference>
<dbReference type="OrthoDB" id="10009351at2759"/>
<evidence type="ECO:0000256" key="3">
    <source>
        <dbReference type="ARBA" id="ARBA00022729"/>
    </source>
</evidence>
<organism evidence="13 14">
    <name type="scientific">Galemys pyrenaicus</name>
    <name type="common">Iberian desman</name>
    <name type="synonym">Pyrenean desman</name>
    <dbReference type="NCBI Taxonomy" id="202257"/>
    <lineage>
        <taxon>Eukaryota</taxon>
        <taxon>Metazoa</taxon>
        <taxon>Chordata</taxon>
        <taxon>Craniata</taxon>
        <taxon>Vertebrata</taxon>
        <taxon>Euteleostomi</taxon>
        <taxon>Mammalia</taxon>
        <taxon>Eutheria</taxon>
        <taxon>Laurasiatheria</taxon>
        <taxon>Eulipotyphla</taxon>
        <taxon>Talpidae</taxon>
        <taxon>Galemys</taxon>
    </lineage>
</organism>
<feature type="domain" description="Pentraxin (PTX)" evidence="12">
    <location>
        <begin position="176"/>
        <end position="379"/>
    </location>
</feature>
<dbReference type="SMART" id="SM00159">
    <property type="entry name" value="PTX"/>
    <property type="match status" value="1"/>
</dbReference>
<keyword evidence="4" id="KW-1015">Disulfide bond</keyword>
<keyword evidence="3 11" id="KW-0732">Signal</keyword>
<dbReference type="Gene3D" id="2.60.120.200">
    <property type="match status" value="1"/>
</dbReference>
<dbReference type="InterPro" id="IPR042837">
    <property type="entry name" value="PTX3"/>
</dbReference>
<accession>A0A8J6DN87</accession>
<evidence type="ECO:0000256" key="7">
    <source>
        <dbReference type="ARBA" id="ARBA00064758"/>
    </source>
</evidence>
<dbReference type="Proteomes" id="UP000700334">
    <property type="component" value="Unassembled WGS sequence"/>
</dbReference>
<dbReference type="PANTHER" id="PTHR46943:SF1">
    <property type="entry name" value="PENTRAXIN-RELATED PROTEIN PTX3"/>
    <property type="match status" value="1"/>
</dbReference>
<comment type="subunit">
    <text evidence="7">Homooctamer; disulfide-linked. Binds to C1q.</text>
</comment>
<evidence type="ECO:0000256" key="8">
    <source>
        <dbReference type="ARBA" id="ARBA00073233"/>
    </source>
</evidence>
<dbReference type="Pfam" id="PF26206">
    <property type="entry name" value="PTX3_N"/>
    <property type="match status" value="1"/>
</dbReference>
<evidence type="ECO:0000313" key="14">
    <source>
        <dbReference type="Proteomes" id="UP000700334"/>
    </source>
</evidence>
<dbReference type="SUPFAM" id="SSF49899">
    <property type="entry name" value="Concanavalin A-like lectins/glucanases"/>
    <property type="match status" value="1"/>
</dbReference>
<dbReference type="PROSITE" id="PS00289">
    <property type="entry name" value="PTX_1"/>
    <property type="match status" value="1"/>
</dbReference>
<reference evidence="13" key="1">
    <citation type="journal article" date="2021" name="Evol. Appl.">
        <title>The genome of the Pyrenean desman and the effects of bottlenecks and inbreeding on the genomic landscape of an endangered species.</title>
        <authorList>
            <person name="Escoda L."/>
            <person name="Castresana J."/>
        </authorList>
    </citation>
    <scope>NUCLEOTIDE SEQUENCE</scope>
    <source>
        <strain evidence="13">IBE-C5619</strain>
    </source>
</reference>
<dbReference type="FunFam" id="2.60.120.200:FF:000110">
    <property type="entry name" value="pentraxin-related protein PTX3"/>
    <property type="match status" value="1"/>
</dbReference>
<dbReference type="Pfam" id="PF00354">
    <property type="entry name" value="Pentaxin"/>
    <property type="match status" value="1"/>
</dbReference>
<evidence type="ECO:0000256" key="9">
    <source>
        <dbReference type="ARBA" id="ARBA00083262"/>
    </source>
</evidence>
<proteinExistence type="predicted"/>
<comment type="caution">
    <text evidence="13">The sequence shown here is derived from an EMBL/GenBank/DDBJ whole genome shotgun (WGS) entry which is preliminary data.</text>
</comment>
<comment type="subcellular location">
    <subcellularLocation>
        <location evidence="1">Secreted</location>
    </subcellularLocation>
</comment>
<evidence type="ECO:0000259" key="12">
    <source>
        <dbReference type="PROSITE" id="PS51828"/>
    </source>
</evidence>
<evidence type="ECO:0000256" key="1">
    <source>
        <dbReference type="ARBA" id="ARBA00004613"/>
    </source>
</evidence>
<keyword evidence="2" id="KW-0964">Secreted</keyword>
<comment type="caution">
    <text evidence="10">Lacks conserved residue(s) required for the propagation of feature annotation.</text>
</comment>
<protein>
    <recommendedName>
        <fullName evidence="8">Pentraxin-related protein PTX3</fullName>
    </recommendedName>
    <alternativeName>
        <fullName evidence="9">Pentaxin-related protein PTX3</fullName>
    </alternativeName>
</protein>
<comment type="function">
    <text evidence="6">Plays a role in the regulation of innate resistance to pathogens, inflammatory reactions, possibly clearance of self-components and female fertility.</text>
</comment>
<dbReference type="PANTHER" id="PTHR46943">
    <property type="entry name" value="PENTRAXIN-RELATED PROTEIN PTX3"/>
    <property type="match status" value="1"/>
</dbReference>
<evidence type="ECO:0000256" key="2">
    <source>
        <dbReference type="ARBA" id="ARBA00022525"/>
    </source>
</evidence>
<dbReference type="GO" id="GO:0044793">
    <property type="term" value="P:host-mediated suppression of viral proces"/>
    <property type="evidence" value="ECO:0007669"/>
    <property type="project" value="TreeGrafter"/>
</dbReference>
<dbReference type="PROSITE" id="PS51828">
    <property type="entry name" value="PTX_2"/>
    <property type="match status" value="1"/>
</dbReference>
<keyword evidence="14" id="KW-1185">Reference proteome</keyword>
<dbReference type="InterPro" id="IPR013320">
    <property type="entry name" value="ConA-like_dom_sf"/>
</dbReference>
<dbReference type="InterPro" id="IPR058832">
    <property type="entry name" value="PTX3_N"/>
</dbReference>
<dbReference type="AlphaFoldDB" id="A0A8J6DN87"/>
<dbReference type="PRINTS" id="PR00895">
    <property type="entry name" value="PENTAXIN"/>
</dbReference>
<dbReference type="InterPro" id="IPR001759">
    <property type="entry name" value="PTX_dom"/>
</dbReference>
<name>A0A8J6DN87_GALPY</name>
<gene>
    <name evidence="13" type="ORF">J0S82_007001</name>
</gene>
<feature type="signal peptide" evidence="11">
    <location>
        <begin position="1"/>
        <end position="17"/>
    </location>
</feature>
<sequence length="379" mass="41230">MHLGAVLLCALCTAVSAENVDDYELMYVNLDNEIDNGLHPTEDPTPCDCSREHSEWDKLFIMLEDSQMREGMLLQATDDILRGEMQRLRAELGRLAGTLARPCPPAAPAEARLARALEELLQASRDAGQRLARLEGAEERQAGCALGAVLQELKQTRTDLHALQGWAARRWLPAGCETAILFPMRSKKIFGSVHPATPMKLETFSACIWVKATDVLNKTVLFSYGTKRNPYEIQLYLSGAQSVVFVVGGKENKLVAETVVSLGRWAHLCSTWSSEKGHGSLWVDGDLVASAVDMALGHVVPEGGILQIGQEKNGCCVGGGFEESLAFSGRLTGFNIWDRALSNEEIREAGAAESCHIRGNVVGWGVTEIQPHGGAQYVS</sequence>
<keyword evidence="5" id="KW-0325">Glycoprotein</keyword>